<reference evidence="1 2" key="1">
    <citation type="submission" date="2014-06" db="EMBL/GenBank/DDBJ databases">
        <authorList>
            <person name="Swart Estienne"/>
        </authorList>
    </citation>
    <scope>NUCLEOTIDE SEQUENCE [LARGE SCALE GENOMIC DNA]</scope>
    <source>
        <strain evidence="1 2">130c</strain>
    </source>
</reference>
<dbReference type="InParanoid" id="A0A078AXG0"/>
<accession>A0A078AXG0</accession>
<sequence length="172" mass="20345">MQSFKFTKPANQKIIKRYFDLEGDTVKDKDDIKKILMKKVKRAHNLEKQLVTMEFQQSGCANDSEVHAEVDRRMRFKRLSQLPVIEQEVARIESKYNPQFSTMSVSKRDKLKKRSASIHQQKIKRIEGLGSKYLKDYTEFSYKIDSVLNEAYLFIKKLQEQPVKPTRFGNYD</sequence>
<dbReference type="EMBL" id="CCKQ01015328">
    <property type="protein sequence ID" value="CDW87150.1"/>
    <property type="molecule type" value="Genomic_DNA"/>
</dbReference>
<evidence type="ECO:0000313" key="2">
    <source>
        <dbReference type="Proteomes" id="UP000039865"/>
    </source>
</evidence>
<dbReference type="AlphaFoldDB" id="A0A078AXG0"/>
<keyword evidence="2" id="KW-1185">Reference proteome</keyword>
<protein>
    <submittedName>
        <fullName evidence="1">Uncharacterized protein</fullName>
    </submittedName>
</protein>
<name>A0A078AXG0_STYLE</name>
<proteinExistence type="predicted"/>
<organism evidence="1 2">
    <name type="scientific">Stylonychia lemnae</name>
    <name type="common">Ciliate</name>
    <dbReference type="NCBI Taxonomy" id="5949"/>
    <lineage>
        <taxon>Eukaryota</taxon>
        <taxon>Sar</taxon>
        <taxon>Alveolata</taxon>
        <taxon>Ciliophora</taxon>
        <taxon>Intramacronucleata</taxon>
        <taxon>Spirotrichea</taxon>
        <taxon>Stichotrichia</taxon>
        <taxon>Sporadotrichida</taxon>
        <taxon>Oxytrichidae</taxon>
        <taxon>Stylonychinae</taxon>
        <taxon>Stylonychia</taxon>
    </lineage>
</organism>
<dbReference type="Proteomes" id="UP000039865">
    <property type="component" value="Unassembled WGS sequence"/>
</dbReference>
<evidence type="ECO:0000313" key="1">
    <source>
        <dbReference type="EMBL" id="CDW87150.1"/>
    </source>
</evidence>
<gene>
    <name evidence="1" type="primary">Contig7096.g7588</name>
    <name evidence="1" type="ORF">STYLEM_16252</name>
</gene>